<dbReference type="STRING" id="927665.HMPREF1535_00859"/>
<dbReference type="SUPFAM" id="SSF52540">
    <property type="entry name" value="P-loop containing nucleoside triphosphate hydrolases"/>
    <property type="match status" value="1"/>
</dbReference>
<organism evidence="7 8">
    <name type="scientific">Parabacteroides goldsteinii DSM 19448 = WAL 12034</name>
    <dbReference type="NCBI Taxonomy" id="927665"/>
    <lineage>
        <taxon>Bacteria</taxon>
        <taxon>Pseudomonadati</taxon>
        <taxon>Bacteroidota</taxon>
        <taxon>Bacteroidia</taxon>
        <taxon>Bacteroidales</taxon>
        <taxon>Tannerellaceae</taxon>
        <taxon>Parabacteroides</taxon>
    </lineage>
</organism>
<dbReference type="HOGENOM" id="CLU_000604_1_11_10"/>
<name>A0A0F5JML2_9BACT</name>
<evidence type="ECO:0000256" key="2">
    <source>
        <dbReference type="ARBA" id="ARBA00022741"/>
    </source>
</evidence>
<evidence type="ECO:0000256" key="1">
    <source>
        <dbReference type="ARBA" id="ARBA00022448"/>
    </source>
</evidence>
<evidence type="ECO:0000256" key="5">
    <source>
        <dbReference type="ARBA" id="ARBA00037066"/>
    </source>
</evidence>
<dbReference type="InterPro" id="IPR003439">
    <property type="entry name" value="ABC_transporter-like_ATP-bd"/>
</dbReference>
<evidence type="ECO:0000256" key="4">
    <source>
        <dbReference type="ARBA" id="ARBA00022967"/>
    </source>
</evidence>
<keyword evidence="4" id="KW-1278">Translocase</keyword>
<sequence>MNMQEPVIEASRLSIGYLLKGGKRKVIHDDLNLRLRPGEVTCLLGLNGAGKSTLLRTLCGFQPPLSGEIRLMGKPLSSYSQSNFSLTVGVVLTEKTNAGGITVYELVSLGRHPYTGFFGQLKKTDREIIEQSLTAAGIAHKAQNYVSELSDGERQKAMIAKALAQQCPIILLDEPTAFLDVTSRIETMVLLHKLAVEQHKAILLSTHDLDLAIQMGDCLWLQEKGRPMACGTPEDLILSGAFESFFGKEGIVFDPSTGKLNTKAPVEPIGVEGDFLVSYWVGNAMIRNGFRPSAVKDGQPNINCLDARHLSLTLPGGEVKVLSGVAALVETVRRVGPIPTVRTLPHPDVEHNCIPVR</sequence>
<dbReference type="PANTHER" id="PTHR42794:SF1">
    <property type="entry name" value="HEMIN IMPORT ATP-BINDING PROTEIN HMUV"/>
    <property type="match status" value="1"/>
</dbReference>
<dbReference type="PROSITE" id="PS50893">
    <property type="entry name" value="ABC_TRANSPORTER_2"/>
    <property type="match status" value="1"/>
</dbReference>
<dbReference type="PATRIC" id="fig|927665.4.peg.875"/>
<protein>
    <recommendedName>
        <fullName evidence="6">ABC transporter domain-containing protein</fullName>
    </recommendedName>
</protein>
<evidence type="ECO:0000259" key="6">
    <source>
        <dbReference type="PROSITE" id="PS50893"/>
    </source>
</evidence>
<keyword evidence="1" id="KW-0813">Transport</keyword>
<keyword evidence="2" id="KW-0547">Nucleotide-binding</keyword>
<dbReference type="SMART" id="SM00382">
    <property type="entry name" value="AAA"/>
    <property type="match status" value="1"/>
</dbReference>
<dbReference type="PANTHER" id="PTHR42794">
    <property type="entry name" value="HEMIN IMPORT ATP-BINDING PROTEIN HMUV"/>
    <property type="match status" value="1"/>
</dbReference>
<dbReference type="EMBL" id="AQHV01000004">
    <property type="protein sequence ID" value="KKB59031.1"/>
    <property type="molecule type" value="Genomic_DNA"/>
</dbReference>
<dbReference type="Proteomes" id="UP000033047">
    <property type="component" value="Unassembled WGS sequence"/>
</dbReference>
<comment type="caution">
    <text evidence="7">The sequence shown here is derived from an EMBL/GenBank/DDBJ whole genome shotgun (WGS) entry which is preliminary data.</text>
</comment>
<keyword evidence="3" id="KW-0067">ATP-binding</keyword>
<evidence type="ECO:0000313" key="7">
    <source>
        <dbReference type="EMBL" id="KKB59031.1"/>
    </source>
</evidence>
<comment type="function">
    <text evidence="5">Part of the ABC transporter complex HmuTUV involved in hemin import. Responsible for energy coupling to the transport system.</text>
</comment>
<evidence type="ECO:0000256" key="3">
    <source>
        <dbReference type="ARBA" id="ARBA00022840"/>
    </source>
</evidence>
<dbReference type="InterPro" id="IPR003593">
    <property type="entry name" value="AAA+_ATPase"/>
</dbReference>
<dbReference type="Pfam" id="PF00005">
    <property type="entry name" value="ABC_tran"/>
    <property type="match status" value="1"/>
</dbReference>
<feature type="domain" description="ABC transporter" evidence="6">
    <location>
        <begin position="13"/>
        <end position="249"/>
    </location>
</feature>
<dbReference type="GO" id="GO:0005524">
    <property type="term" value="F:ATP binding"/>
    <property type="evidence" value="ECO:0007669"/>
    <property type="project" value="UniProtKB-KW"/>
</dbReference>
<gene>
    <name evidence="7" type="ORF">HMPREF1535_00859</name>
</gene>
<proteinExistence type="predicted"/>
<dbReference type="InterPro" id="IPR027417">
    <property type="entry name" value="P-loop_NTPase"/>
</dbReference>
<evidence type="ECO:0000313" key="8">
    <source>
        <dbReference type="Proteomes" id="UP000033047"/>
    </source>
</evidence>
<dbReference type="Gene3D" id="3.40.50.300">
    <property type="entry name" value="P-loop containing nucleotide triphosphate hydrolases"/>
    <property type="match status" value="1"/>
</dbReference>
<dbReference type="GO" id="GO:0016887">
    <property type="term" value="F:ATP hydrolysis activity"/>
    <property type="evidence" value="ECO:0007669"/>
    <property type="project" value="InterPro"/>
</dbReference>
<dbReference type="AlphaFoldDB" id="A0A0F5JML2"/>
<dbReference type="CDD" id="cd03214">
    <property type="entry name" value="ABC_Iron-Siderophores_B12_Hemin"/>
    <property type="match status" value="1"/>
</dbReference>
<dbReference type="RefSeq" id="WP_046145374.1">
    <property type="nucleotide sequence ID" value="NZ_KQ033912.1"/>
</dbReference>
<accession>A0A0F5JML2</accession>
<reference evidence="7 8" key="1">
    <citation type="submission" date="2013-04" db="EMBL/GenBank/DDBJ databases">
        <title>The Genome Sequence of Parabacteroides goldsteinii DSM 19448.</title>
        <authorList>
            <consortium name="The Broad Institute Genomics Platform"/>
            <person name="Earl A."/>
            <person name="Ward D."/>
            <person name="Feldgarden M."/>
            <person name="Gevers D."/>
            <person name="Martens E."/>
            <person name="Sakamoto M."/>
            <person name="Benno Y."/>
            <person name="Song Y."/>
            <person name="Liu C."/>
            <person name="Lee J."/>
            <person name="Bolanos M."/>
            <person name="Vaisanen M.L."/>
            <person name="Finegold S.M."/>
            <person name="Walker B."/>
            <person name="Young S."/>
            <person name="Zeng Q."/>
            <person name="Gargeya S."/>
            <person name="Fitzgerald M."/>
            <person name="Haas B."/>
            <person name="Abouelleil A."/>
            <person name="Allen A.W."/>
            <person name="Alvarado L."/>
            <person name="Arachchi H.M."/>
            <person name="Berlin A.M."/>
            <person name="Chapman S.B."/>
            <person name="Gainer-Dewar J."/>
            <person name="Goldberg J."/>
            <person name="Griggs A."/>
            <person name="Gujja S."/>
            <person name="Hansen M."/>
            <person name="Howarth C."/>
            <person name="Imamovic A."/>
            <person name="Ireland A."/>
            <person name="Larimer J."/>
            <person name="McCowan C."/>
            <person name="Murphy C."/>
            <person name="Pearson M."/>
            <person name="Poon T.W."/>
            <person name="Priest M."/>
            <person name="Roberts A."/>
            <person name="Saif S."/>
            <person name="Shea T."/>
            <person name="Sisk P."/>
            <person name="Sykes S."/>
            <person name="Wortman J."/>
            <person name="Nusbaum C."/>
            <person name="Birren B."/>
        </authorList>
    </citation>
    <scope>NUCLEOTIDE SEQUENCE [LARGE SCALE GENOMIC DNA]</scope>
    <source>
        <strain evidence="7 8">DSM 19448</strain>
    </source>
</reference>